<gene>
    <name evidence="1" type="ORF">HMPREF9448_00324</name>
</gene>
<dbReference type="STRING" id="742726.HMPREF9448_00324"/>
<sequence length="105" mass="12273">MSQEEDLFAYDEDDAVRYILNVLPQELKEKYTHDDIIYVTDVVYDYYDQKGLFDEQAGEEVELDEEDIIAFACKSAHKDGVKIEDEDMPFLVRGELDYEESLGVF</sequence>
<dbReference type="HOGENOM" id="CLU_170864_0_0_10"/>
<proteinExistence type="predicted"/>
<protein>
    <submittedName>
        <fullName evidence="1">Uncharacterized protein</fullName>
    </submittedName>
</protein>
<name>K0XEA5_9BACT</name>
<dbReference type="GeneID" id="77847681"/>
<accession>K0XEA5</accession>
<keyword evidence="2" id="KW-1185">Reference proteome</keyword>
<dbReference type="RefSeq" id="WP_008860823.1">
    <property type="nucleotide sequence ID" value="NZ_JH815203.1"/>
</dbReference>
<dbReference type="AlphaFoldDB" id="K0XEA5"/>
<dbReference type="eggNOG" id="ENOG5032XKH">
    <property type="taxonomic scope" value="Bacteria"/>
</dbReference>
<comment type="caution">
    <text evidence="1">The sequence shown here is derived from an EMBL/GenBank/DDBJ whole genome shotgun (WGS) entry which is preliminary data.</text>
</comment>
<dbReference type="OrthoDB" id="1100675at2"/>
<dbReference type="Proteomes" id="UP000006044">
    <property type="component" value="Unassembled WGS sequence"/>
</dbReference>
<evidence type="ECO:0000313" key="1">
    <source>
        <dbReference type="EMBL" id="EJZ66149.1"/>
    </source>
</evidence>
<dbReference type="EMBL" id="ADLE01000001">
    <property type="protein sequence ID" value="EJZ66149.1"/>
    <property type="molecule type" value="Genomic_DNA"/>
</dbReference>
<organism evidence="1 2">
    <name type="scientific">Barnesiella intestinihominis YIT 11860</name>
    <dbReference type="NCBI Taxonomy" id="742726"/>
    <lineage>
        <taxon>Bacteria</taxon>
        <taxon>Pseudomonadati</taxon>
        <taxon>Bacteroidota</taxon>
        <taxon>Bacteroidia</taxon>
        <taxon>Bacteroidales</taxon>
        <taxon>Barnesiellaceae</taxon>
        <taxon>Barnesiella</taxon>
    </lineage>
</organism>
<reference evidence="1 2" key="1">
    <citation type="submission" date="2012-08" db="EMBL/GenBank/DDBJ databases">
        <title>The Genome Sequence of Barnesiella intestinihominis YIT 11860.</title>
        <authorList>
            <consortium name="The Broad Institute Genome Sequencing Platform"/>
            <person name="Earl A."/>
            <person name="Ward D."/>
            <person name="Feldgarden M."/>
            <person name="Gevers D."/>
            <person name="Morotomi M."/>
            <person name="Walker B."/>
            <person name="Young S.K."/>
            <person name="Zeng Q."/>
            <person name="Gargeya S."/>
            <person name="Fitzgerald M."/>
            <person name="Haas B."/>
            <person name="Abouelleil A."/>
            <person name="Alvarado L."/>
            <person name="Arachchi H.M."/>
            <person name="Berlin A.M."/>
            <person name="Chapman S.B."/>
            <person name="Goldberg J."/>
            <person name="Griggs A."/>
            <person name="Gujja S."/>
            <person name="Hansen M."/>
            <person name="Howarth C."/>
            <person name="Imamovic A."/>
            <person name="Larimer J."/>
            <person name="McCowen C."/>
            <person name="Montmayeur A."/>
            <person name="Murphy C."/>
            <person name="Neiman D."/>
            <person name="Pearson M."/>
            <person name="Priest M."/>
            <person name="Roberts A."/>
            <person name="Saif S."/>
            <person name="Shea T."/>
            <person name="Sisk P."/>
            <person name="Sykes S."/>
            <person name="Wortman J."/>
            <person name="Nusbaum C."/>
            <person name="Birren B."/>
        </authorList>
    </citation>
    <scope>NUCLEOTIDE SEQUENCE [LARGE SCALE GENOMIC DNA]</scope>
    <source>
        <strain evidence="1 2">YIT 11860</strain>
    </source>
</reference>
<evidence type="ECO:0000313" key="2">
    <source>
        <dbReference type="Proteomes" id="UP000006044"/>
    </source>
</evidence>